<comment type="subunit">
    <text evidence="3">Homodimer.</text>
</comment>
<dbReference type="GO" id="GO:0006520">
    <property type="term" value="P:amino acid metabolic process"/>
    <property type="evidence" value="ECO:0007669"/>
    <property type="project" value="InterPro"/>
</dbReference>
<evidence type="ECO:0000256" key="4">
    <source>
        <dbReference type="ARBA" id="ARBA00022584"/>
    </source>
</evidence>
<keyword evidence="7 12" id="KW-0456">Lyase</keyword>
<dbReference type="Gene3D" id="3.90.1150.10">
    <property type="entry name" value="Aspartate Aminotransferase, domain 1"/>
    <property type="match status" value="1"/>
</dbReference>
<dbReference type="GO" id="GO:0042427">
    <property type="term" value="P:serotonin biosynthetic process"/>
    <property type="evidence" value="ECO:0007669"/>
    <property type="project" value="TreeGrafter"/>
</dbReference>
<evidence type="ECO:0000256" key="7">
    <source>
        <dbReference type="ARBA" id="ARBA00023239"/>
    </source>
</evidence>
<evidence type="ECO:0000313" key="13">
    <source>
        <dbReference type="EMBL" id="KAK3792872.1"/>
    </source>
</evidence>
<dbReference type="InterPro" id="IPR015424">
    <property type="entry name" value="PyrdxlP-dep_Trfase"/>
</dbReference>
<dbReference type="CDD" id="cd06450">
    <property type="entry name" value="DOPA_deC_like"/>
    <property type="match status" value="1"/>
</dbReference>
<keyword evidence="6 11" id="KW-0663">Pyridoxal phosphate</keyword>
<dbReference type="GO" id="GO:0019752">
    <property type="term" value="P:carboxylic acid metabolic process"/>
    <property type="evidence" value="ECO:0007669"/>
    <property type="project" value="InterPro"/>
</dbReference>
<accession>A0AAE1E3Q1</accession>
<dbReference type="EMBL" id="JAWDGP010001320">
    <property type="protein sequence ID" value="KAK3792872.1"/>
    <property type="molecule type" value="Genomic_DNA"/>
</dbReference>
<evidence type="ECO:0000256" key="3">
    <source>
        <dbReference type="ARBA" id="ARBA00011738"/>
    </source>
</evidence>
<evidence type="ECO:0000256" key="5">
    <source>
        <dbReference type="ARBA" id="ARBA00022793"/>
    </source>
</evidence>
<dbReference type="EC" id="4.1.1.28" evidence="8"/>
<dbReference type="Proteomes" id="UP001283361">
    <property type="component" value="Unassembled WGS sequence"/>
</dbReference>
<dbReference type="Gene3D" id="1.20.1340.10">
    <property type="entry name" value="dopa decarboxylase, N-terminal domain"/>
    <property type="match status" value="1"/>
</dbReference>
<gene>
    <name evidence="13" type="ORF">RRG08_039806</name>
</gene>
<proteinExistence type="inferred from homology"/>
<evidence type="ECO:0000256" key="12">
    <source>
        <dbReference type="RuleBase" id="RU000382"/>
    </source>
</evidence>
<evidence type="ECO:0000256" key="2">
    <source>
        <dbReference type="ARBA" id="ARBA00009533"/>
    </source>
</evidence>
<comment type="caution">
    <text evidence="13">The sequence shown here is derived from an EMBL/GenBank/DDBJ whole genome shotgun (WGS) entry which is preliminary data.</text>
</comment>
<dbReference type="GO" id="GO:0042423">
    <property type="term" value="P:catecholamine biosynthetic process"/>
    <property type="evidence" value="ECO:0007669"/>
    <property type="project" value="UniProtKB-KW"/>
</dbReference>
<evidence type="ECO:0000256" key="10">
    <source>
        <dbReference type="ARBA" id="ARBA00041275"/>
    </source>
</evidence>
<dbReference type="Pfam" id="PF00282">
    <property type="entry name" value="Pyridoxal_deC"/>
    <property type="match status" value="1"/>
</dbReference>
<sequence length="480" mass="53896">MDTEEFRRYGTDMVNYIADYYDTLRSRLPTPDVQEGYLRKLIPEQAPTEAESYDDVKKDLEDVIMKGVLHWRSPHFHGYIGIAGSFPALIGDMLVGALSSNSFSWVSNPASTELEVCMMDWLGQMLNLPEEFLFSSGGKGGGVIQRTADDSVLVAIIAARSRSIRQHKDMTPGQTLDKLVAYTSEEAHSCIKKAAQLALVTIRNLPTDANFSLRGETLAAAIKEDKSKGLIPFFLGASVGTTSTIAIDNLCELGPICERENMWMHIDGAYAGSAAICPELRYVINGVEYSTSFCLNPHKWLHVNKSCSAMWVKNREFITEAFSVDVEYLKNHKLHGDTTMPDYRNWQIQLSRPFTSLKVWFVLRMFGVKGLQDRIRKDVTLAKEFETLVLGDDRFEIVAEVNLGVVCFKLKGDNGLNRELSKRINDDRRVYLTPSISKGVFFLRFVVTVHNIESSDVTYAWSVIQEQADLLLKSQVNAAS</sequence>
<keyword evidence="14" id="KW-1185">Reference proteome</keyword>
<dbReference type="GO" id="GO:0030170">
    <property type="term" value="F:pyridoxal phosphate binding"/>
    <property type="evidence" value="ECO:0007669"/>
    <property type="project" value="InterPro"/>
</dbReference>
<comment type="cofactor">
    <cofactor evidence="1 11 12">
        <name>pyridoxal 5'-phosphate</name>
        <dbReference type="ChEBI" id="CHEBI:597326"/>
    </cofactor>
</comment>
<reference evidence="13" key="1">
    <citation type="journal article" date="2023" name="G3 (Bethesda)">
        <title>A reference genome for the long-term kleptoplast-retaining sea slug Elysia crispata morphotype clarki.</title>
        <authorList>
            <person name="Eastman K.E."/>
            <person name="Pendleton A.L."/>
            <person name="Shaikh M.A."/>
            <person name="Suttiyut T."/>
            <person name="Ogas R."/>
            <person name="Tomko P."/>
            <person name="Gavelis G."/>
            <person name="Widhalm J.R."/>
            <person name="Wisecaver J.H."/>
        </authorList>
    </citation>
    <scope>NUCLEOTIDE SEQUENCE</scope>
    <source>
        <strain evidence="13">ECLA1</strain>
    </source>
</reference>
<keyword evidence="4" id="KW-0127">Catecholamine biosynthesis</keyword>
<dbReference type="AlphaFoldDB" id="A0AAE1E3Q1"/>
<evidence type="ECO:0000313" key="14">
    <source>
        <dbReference type="Proteomes" id="UP001283361"/>
    </source>
</evidence>
<keyword evidence="5" id="KW-0210">Decarboxylase</keyword>
<evidence type="ECO:0000256" key="1">
    <source>
        <dbReference type="ARBA" id="ARBA00001933"/>
    </source>
</evidence>
<organism evidence="13 14">
    <name type="scientific">Elysia crispata</name>
    <name type="common">lettuce slug</name>
    <dbReference type="NCBI Taxonomy" id="231223"/>
    <lineage>
        <taxon>Eukaryota</taxon>
        <taxon>Metazoa</taxon>
        <taxon>Spiralia</taxon>
        <taxon>Lophotrochozoa</taxon>
        <taxon>Mollusca</taxon>
        <taxon>Gastropoda</taxon>
        <taxon>Heterobranchia</taxon>
        <taxon>Euthyneura</taxon>
        <taxon>Panpulmonata</taxon>
        <taxon>Sacoglossa</taxon>
        <taxon>Placobranchoidea</taxon>
        <taxon>Plakobranchidae</taxon>
        <taxon>Elysia</taxon>
    </lineage>
</organism>
<protein>
    <recommendedName>
        <fullName evidence="9">Aromatic-L-amino-acid decarboxylase</fullName>
        <ecNumber evidence="8">4.1.1.28</ecNumber>
    </recommendedName>
    <alternativeName>
        <fullName evidence="10">DOPA decarboxylase</fullName>
    </alternativeName>
</protein>
<dbReference type="FunFam" id="3.40.640.10:FF:000025">
    <property type="entry name" value="Histidine decarboxylase"/>
    <property type="match status" value="1"/>
</dbReference>
<dbReference type="SUPFAM" id="SSF53383">
    <property type="entry name" value="PLP-dependent transferases"/>
    <property type="match status" value="1"/>
</dbReference>
<dbReference type="InterPro" id="IPR010977">
    <property type="entry name" value="Aromatic_deC"/>
</dbReference>
<dbReference type="InterPro" id="IPR015421">
    <property type="entry name" value="PyrdxlP-dep_Trfase_major"/>
</dbReference>
<dbReference type="GO" id="GO:0004058">
    <property type="term" value="F:aromatic-L-amino-acid decarboxylase activity"/>
    <property type="evidence" value="ECO:0007669"/>
    <property type="project" value="UniProtKB-EC"/>
</dbReference>
<evidence type="ECO:0000256" key="8">
    <source>
        <dbReference type="ARBA" id="ARBA00038886"/>
    </source>
</evidence>
<dbReference type="Gene3D" id="3.40.640.10">
    <property type="entry name" value="Type I PLP-dependent aspartate aminotransferase-like (Major domain)"/>
    <property type="match status" value="1"/>
</dbReference>
<name>A0AAE1E3Q1_9GAST</name>
<dbReference type="PRINTS" id="PR00800">
    <property type="entry name" value="YHDCRBOXLASE"/>
</dbReference>
<dbReference type="InterPro" id="IPR015422">
    <property type="entry name" value="PyrdxlP-dep_Trfase_small"/>
</dbReference>
<feature type="modified residue" description="N6-(pyridoxal phosphate)lysine" evidence="11">
    <location>
        <position position="299"/>
    </location>
</feature>
<dbReference type="PANTHER" id="PTHR11999">
    <property type="entry name" value="GROUP II PYRIDOXAL-5-PHOSPHATE DECARBOXYLASE"/>
    <property type="match status" value="1"/>
</dbReference>
<dbReference type="GO" id="GO:0005737">
    <property type="term" value="C:cytoplasm"/>
    <property type="evidence" value="ECO:0007669"/>
    <property type="project" value="TreeGrafter"/>
</dbReference>
<evidence type="ECO:0000256" key="6">
    <source>
        <dbReference type="ARBA" id="ARBA00022898"/>
    </source>
</evidence>
<evidence type="ECO:0000256" key="11">
    <source>
        <dbReference type="PIRSR" id="PIRSR602129-50"/>
    </source>
</evidence>
<dbReference type="InterPro" id="IPR002129">
    <property type="entry name" value="PyrdxlP-dep_de-COase"/>
</dbReference>
<evidence type="ECO:0000256" key="9">
    <source>
        <dbReference type="ARBA" id="ARBA00040968"/>
    </source>
</evidence>
<comment type="similarity">
    <text evidence="2 12">Belongs to the group II decarboxylase family.</text>
</comment>
<dbReference type="PANTHER" id="PTHR11999:SF167">
    <property type="entry name" value="AROMATIC-L-AMINO-ACID DECARBOXYLASE"/>
    <property type="match status" value="1"/>
</dbReference>